<dbReference type="STRING" id="39841.SAMN05660836_01489"/>
<evidence type="ECO:0000313" key="4">
    <source>
        <dbReference type="Proteomes" id="UP000199611"/>
    </source>
</evidence>
<dbReference type="EMBL" id="FOUU01000004">
    <property type="protein sequence ID" value="SFM79529.1"/>
    <property type="molecule type" value="Genomic_DNA"/>
</dbReference>
<feature type="domain" description="Putative Se/S carrier protein-like" evidence="1">
    <location>
        <begin position="24"/>
        <end position="87"/>
    </location>
</feature>
<dbReference type="RefSeq" id="WP_093394678.1">
    <property type="nucleotide sequence ID" value="NZ_FOUU01000004.1"/>
</dbReference>
<evidence type="ECO:0000313" key="3">
    <source>
        <dbReference type="EMBL" id="SFM79529.1"/>
    </source>
</evidence>
<dbReference type="AlphaFoldDB" id="A0A1I4TS56"/>
<feature type="domain" description="DUF8182" evidence="2">
    <location>
        <begin position="102"/>
        <end position="182"/>
    </location>
</feature>
<proteinExistence type="predicted"/>
<evidence type="ECO:0000259" key="1">
    <source>
        <dbReference type="Pfam" id="PF11823"/>
    </source>
</evidence>
<protein>
    <submittedName>
        <fullName evidence="3">Uncharacterized protein</fullName>
    </submittedName>
</protein>
<evidence type="ECO:0000259" key="2">
    <source>
        <dbReference type="Pfam" id="PF26554"/>
    </source>
</evidence>
<accession>A0A1I4TS56</accession>
<sequence length="184" mass="19923">MKALLRRFGLTGKRRPKKPDTAKVLLIFAHTGDVIRAESLLKSSAKPVRAVGPPAQFRKGCDLALEIPAVEQPEILEILRVAKIHPVDVITTGGAELKPTELFQIRHFGNYLMVRAANMKITVDKDSGIIVNVSGGGCPDVPYLAKILIGKPVDTAPDPMVAGRTLCGYTLGLAFREAKRLCSQ</sequence>
<name>A0A1I4TS56_9BACT</name>
<dbReference type="Pfam" id="PF11823">
    <property type="entry name" value="Se_S_carrier"/>
    <property type="match status" value="1"/>
</dbReference>
<reference evidence="3 4" key="1">
    <citation type="submission" date="2016-10" db="EMBL/GenBank/DDBJ databases">
        <authorList>
            <person name="de Groot N.N."/>
        </authorList>
    </citation>
    <scope>NUCLEOTIDE SEQUENCE [LARGE SCALE GENOMIC DNA]</scope>
    <source>
        <strain evidence="3 4">DSM 9990</strain>
    </source>
</reference>
<gene>
    <name evidence="3" type="ORF">SAMN05660836_01489</name>
</gene>
<dbReference type="InterPro" id="IPR058495">
    <property type="entry name" value="DUF8182"/>
</dbReference>
<dbReference type="Proteomes" id="UP000199611">
    <property type="component" value="Unassembled WGS sequence"/>
</dbReference>
<dbReference type="Pfam" id="PF26554">
    <property type="entry name" value="DUF8182"/>
    <property type="match status" value="1"/>
</dbReference>
<keyword evidence="4" id="KW-1185">Reference proteome</keyword>
<dbReference type="OrthoDB" id="5416807at2"/>
<organism evidence="3 4">
    <name type="scientific">Thermodesulforhabdus norvegica</name>
    <dbReference type="NCBI Taxonomy" id="39841"/>
    <lineage>
        <taxon>Bacteria</taxon>
        <taxon>Pseudomonadati</taxon>
        <taxon>Thermodesulfobacteriota</taxon>
        <taxon>Syntrophobacteria</taxon>
        <taxon>Syntrophobacterales</taxon>
        <taxon>Thermodesulforhabdaceae</taxon>
        <taxon>Thermodesulforhabdus</taxon>
    </lineage>
</organism>
<dbReference type="InterPro" id="IPR021778">
    <property type="entry name" value="Se/S_carrier-like"/>
</dbReference>